<proteinExistence type="predicted"/>
<protein>
    <recommendedName>
        <fullName evidence="3">TerB family tellurite resistance protein</fullName>
    </recommendedName>
</protein>
<dbReference type="AlphaFoldDB" id="A0A6C0GFE3"/>
<dbReference type="SUPFAM" id="SSF158682">
    <property type="entry name" value="TerB-like"/>
    <property type="match status" value="1"/>
</dbReference>
<dbReference type="KEGG" id="rhoz:GXP67_08245"/>
<evidence type="ECO:0008006" key="3">
    <source>
        <dbReference type="Google" id="ProtNLM"/>
    </source>
</evidence>
<sequence>MPEHRSIESVLDTQQKKLAFFQNLILVAAADGVLEDQESDFLLTIGNKLGLHPDEVMPIADNLSVLSFIIPTSGLQKTLELQTLVQMMMEDGEVHDREYVLCLEYAHRIGYTKEILDTMIDQFAQGDTNK</sequence>
<organism evidence="1 2">
    <name type="scientific">Rhodocytophaga rosea</name>
    <dbReference type="NCBI Taxonomy" id="2704465"/>
    <lineage>
        <taxon>Bacteria</taxon>
        <taxon>Pseudomonadati</taxon>
        <taxon>Bacteroidota</taxon>
        <taxon>Cytophagia</taxon>
        <taxon>Cytophagales</taxon>
        <taxon>Rhodocytophagaceae</taxon>
        <taxon>Rhodocytophaga</taxon>
    </lineage>
</organism>
<dbReference type="EMBL" id="CP048222">
    <property type="protein sequence ID" value="QHT66647.1"/>
    <property type="molecule type" value="Genomic_DNA"/>
</dbReference>
<name>A0A6C0GFE3_9BACT</name>
<dbReference type="Proteomes" id="UP000480178">
    <property type="component" value="Chromosome"/>
</dbReference>
<reference evidence="1 2" key="1">
    <citation type="submission" date="2020-01" db="EMBL/GenBank/DDBJ databases">
        <authorList>
            <person name="Kim M.K."/>
        </authorList>
    </citation>
    <scope>NUCLEOTIDE SEQUENCE [LARGE SCALE GENOMIC DNA]</scope>
    <source>
        <strain evidence="1 2">172606-1</strain>
    </source>
</reference>
<keyword evidence="2" id="KW-1185">Reference proteome</keyword>
<dbReference type="RefSeq" id="WP_162442701.1">
    <property type="nucleotide sequence ID" value="NZ_CP048222.1"/>
</dbReference>
<gene>
    <name evidence="1" type="ORF">GXP67_08245</name>
</gene>
<accession>A0A6C0GFE3</accession>
<dbReference type="InterPro" id="IPR029024">
    <property type="entry name" value="TerB-like"/>
</dbReference>
<evidence type="ECO:0000313" key="2">
    <source>
        <dbReference type="Proteomes" id="UP000480178"/>
    </source>
</evidence>
<evidence type="ECO:0000313" key="1">
    <source>
        <dbReference type="EMBL" id="QHT66647.1"/>
    </source>
</evidence>
<dbReference type="Gene3D" id="1.10.3680.10">
    <property type="entry name" value="TerB-like"/>
    <property type="match status" value="1"/>
</dbReference>